<dbReference type="REBASE" id="162994">
    <property type="entry name" value="M.Msc22127ORF1806P"/>
</dbReference>
<dbReference type="InterPro" id="IPR002052">
    <property type="entry name" value="DNA_methylase_N6_adenine_CS"/>
</dbReference>
<evidence type="ECO:0000256" key="1">
    <source>
        <dbReference type="ARBA" id="ARBA00006594"/>
    </source>
</evidence>
<comment type="similarity">
    <text evidence="1">Belongs to the N(4)/N(6)-methyltransferase family.</text>
</comment>
<protein>
    <recommendedName>
        <fullName evidence="2">site-specific DNA-methyltransferase (adenine-specific)</fullName>
        <ecNumber evidence="2">2.1.1.72</ecNumber>
    </recommendedName>
</protein>
<evidence type="ECO:0000313" key="11">
    <source>
        <dbReference type="Proteomes" id="UP000198859"/>
    </source>
</evidence>
<reference evidence="11" key="1">
    <citation type="submission" date="2016-10" db="EMBL/GenBank/DDBJ databases">
        <authorList>
            <person name="Varghese N."/>
            <person name="Submissions S."/>
        </authorList>
    </citation>
    <scope>NUCLEOTIDE SEQUENCE [LARGE SCALE GENOMIC DNA]</scope>
    <source>
        <strain evidence="11">DSM 22127</strain>
    </source>
</reference>
<keyword evidence="4" id="KW-0808">Transferase</keyword>
<dbReference type="SMR" id="A0A1H1RXK3"/>
<accession>A0A1H1RXK3</accession>
<keyword evidence="5" id="KW-0949">S-adenosyl-L-methionine</keyword>
<evidence type="ECO:0000313" key="10">
    <source>
        <dbReference type="EMBL" id="SDS40481.1"/>
    </source>
</evidence>
<dbReference type="PROSITE" id="PS00092">
    <property type="entry name" value="N6_MTASE"/>
    <property type="match status" value="1"/>
</dbReference>
<proteinExistence type="inferred from homology"/>
<keyword evidence="11" id="KW-1185">Reference proteome</keyword>
<dbReference type="InterPro" id="IPR051537">
    <property type="entry name" value="DNA_Adenine_Mtase"/>
</dbReference>
<dbReference type="InterPro" id="IPR038333">
    <property type="entry name" value="T1MK-like_N_sf"/>
</dbReference>
<dbReference type="GO" id="GO:0008170">
    <property type="term" value="F:N-methyltransferase activity"/>
    <property type="evidence" value="ECO:0007669"/>
    <property type="project" value="InterPro"/>
</dbReference>
<dbReference type="OrthoDB" id="9784823at2"/>
<keyword evidence="6" id="KW-0680">Restriction system</keyword>
<dbReference type="InterPro" id="IPR029063">
    <property type="entry name" value="SAM-dependent_MTases_sf"/>
</dbReference>
<evidence type="ECO:0000256" key="2">
    <source>
        <dbReference type="ARBA" id="ARBA00011900"/>
    </source>
</evidence>
<evidence type="ECO:0000259" key="9">
    <source>
        <dbReference type="Pfam" id="PF12161"/>
    </source>
</evidence>
<feature type="domain" description="DNA methylase adenine-specific" evidence="8">
    <location>
        <begin position="123"/>
        <end position="421"/>
    </location>
</feature>
<keyword evidence="3" id="KW-0489">Methyltransferase</keyword>
<dbReference type="PANTHER" id="PTHR42933:SF4">
    <property type="entry name" value="TYPE I RESTRICTION ENZYME ECOKI METHYLASE SUBUNIT"/>
    <property type="match status" value="1"/>
</dbReference>
<dbReference type="GO" id="GO:0009007">
    <property type="term" value="F:site-specific DNA-methyltransferase (adenine-specific) activity"/>
    <property type="evidence" value="ECO:0007669"/>
    <property type="project" value="UniProtKB-EC"/>
</dbReference>
<evidence type="ECO:0000259" key="8">
    <source>
        <dbReference type="Pfam" id="PF02384"/>
    </source>
</evidence>
<evidence type="ECO:0000256" key="4">
    <source>
        <dbReference type="ARBA" id="ARBA00022679"/>
    </source>
</evidence>
<dbReference type="InterPro" id="IPR022749">
    <property type="entry name" value="D12N6_MeTrfase_N"/>
</dbReference>
<dbReference type="EMBL" id="LT629757">
    <property type="protein sequence ID" value="SDS40481.1"/>
    <property type="molecule type" value="Genomic_DNA"/>
</dbReference>
<dbReference type="GO" id="GO:0009307">
    <property type="term" value="P:DNA restriction-modification system"/>
    <property type="evidence" value="ECO:0007669"/>
    <property type="project" value="UniProtKB-KW"/>
</dbReference>
<dbReference type="PRINTS" id="PR00507">
    <property type="entry name" value="N12N6MTFRASE"/>
</dbReference>
<organism evidence="10 11">
    <name type="scientific">Nocardioides scoriae</name>
    <dbReference type="NCBI Taxonomy" id="642780"/>
    <lineage>
        <taxon>Bacteria</taxon>
        <taxon>Bacillati</taxon>
        <taxon>Actinomycetota</taxon>
        <taxon>Actinomycetes</taxon>
        <taxon>Propionibacteriales</taxon>
        <taxon>Nocardioidaceae</taxon>
        <taxon>Nocardioides</taxon>
    </lineage>
</organism>
<evidence type="ECO:0000256" key="5">
    <source>
        <dbReference type="ARBA" id="ARBA00022691"/>
    </source>
</evidence>
<name>A0A1H1RXK3_9ACTN</name>
<dbReference type="RefSeq" id="WP_091728635.1">
    <property type="nucleotide sequence ID" value="NZ_LT629757.1"/>
</dbReference>
<gene>
    <name evidence="10" type="ORF">SAMN04488570_1806</name>
</gene>
<dbReference type="Gene3D" id="3.40.50.150">
    <property type="entry name" value="Vaccinia Virus protein VP39"/>
    <property type="match status" value="1"/>
</dbReference>
<dbReference type="Proteomes" id="UP000198859">
    <property type="component" value="Chromosome I"/>
</dbReference>
<dbReference type="GO" id="GO:0032259">
    <property type="term" value="P:methylation"/>
    <property type="evidence" value="ECO:0007669"/>
    <property type="project" value="UniProtKB-KW"/>
</dbReference>
<dbReference type="PANTHER" id="PTHR42933">
    <property type="entry name" value="SLR6095 PROTEIN"/>
    <property type="match status" value="1"/>
</dbReference>
<dbReference type="AlphaFoldDB" id="A0A1H1RXK3"/>
<sequence>MAEQAGSNVSELANKLWGFCNILRHDGVDYGDYIEQLTYLLFIKMADERSLELPPRCTWAHLLQQDEQDLINVYNACLRSLVDSPGVLGEVFSGASNKVSNPSSLMKLLHLIDQVNWSKLGVDVQAAVFEGLLERAAAEGKKGAGQYFTPRPLIESVVRCVKPGLNGLDDYQVCDPATGTGGFLVAAVEWAKAHASKHEVDAAPLAFHGTELVQRPRRLALMNLFLHGVQAHIQLRDAIYSPLPAERFDVVLTNPPFGTKGAAERPARDDFPIATNNKQINFLQHIVSILKDGGRAAVVVPDNVLFGAQAQTLFKSLTTTCNLHTILRCPDGTFSPYTEGTRTNVLFFTKGPSTRSTWIYDARAGVPKINKRSRKLLDDTFHSFERCFGSDPDGNNRGAHVHKRWREFAIDEIIDAEYQFASFRWLDLARELTTDDPLAQIGAALDNVDRAAKHLRSLERLLRTEERNDQR</sequence>
<dbReference type="EC" id="2.1.1.72" evidence="2"/>
<dbReference type="CDD" id="cd02440">
    <property type="entry name" value="AdoMet_MTases"/>
    <property type="match status" value="1"/>
</dbReference>
<dbReference type="GO" id="GO:0003677">
    <property type="term" value="F:DNA binding"/>
    <property type="evidence" value="ECO:0007669"/>
    <property type="project" value="InterPro"/>
</dbReference>
<dbReference type="Pfam" id="PF12161">
    <property type="entry name" value="HsdM_N"/>
    <property type="match status" value="1"/>
</dbReference>
<dbReference type="SUPFAM" id="SSF53335">
    <property type="entry name" value="S-adenosyl-L-methionine-dependent methyltransferases"/>
    <property type="match status" value="1"/>
</dbReference>
<dbReference type="Gene3D" id="1.20.1260.30">
    <property type="match status" value="1"/>
</dbReference>
<feature type="domain" description="N6 adenine-specific DNA methyltransferase N-terminal" evidence="9">
    <location>
        <begin position="12"/>
        <end position="50"/>
    </location>
</feature>
<dbReference type="STRING" id="642780.SAMN04488570_1806"/>
<comment type="catalytic activity">
    <reaction evidence="7">
        <text>a 2'-deoxyadenosine in DNA + S-adenosyl-L-methionine = an N(6)-methyl-2'-deoxyadenosine in DNA + S-adenosyl-L-homocysteine + H(+)</text>
        <dbReference type="Rhea" id="RHEA:15197"/>
        <dbReference type="Rhea" id="RHEA-COMP:12418"/>
        <dbReference type="Rhea" id="RHEA-COMP:12419"/>
        <dbReference type="ChEBI" id="CHEBI:15378"/>
        <dbReference type="ChEBI" id="CHEBI:57856"/>
        <dbReference type="ChEBI" id="CHEBI:59789"/>
        <dbReference type="ChEBI" id="CHEBI:90615"/>
        <dbReference type="ChEBI" id="CHEBI:90616"/>
        <dbReference type="EC" id="2.1.1.72"/>
    </reaction>
</comment>
<dbReference type="Pfam" id="PF02384">
    <property type="entry name" value="N6_Mtase"/>
    <property type="match status" value="1"/>
</dbReference>
<dbReference type="InterPro" id="IPR003356">
    <property type="entry name" value="DNA_methylase_A-5"/>
</dbReference>
<evidence type="ECO:0000256" key="6">
    <source>
        <dbReference type="ARBA" id="ARBA00022747"/>
    </source>
</evidence>
<evidence type="ECO:0000256" key="7">
    <source>
        <dbReference type="ARBA" id="ARBA00047942"/>
    </source>
</evidence>
<evidence type="ECO:0000256" key="3">
    <source>
        <dbReference type="ARBA" id="ARBA00022603"/>
    </source>
</evidence>